<evidence type="ECO:0000313" key="5">
    <source>
        <dbReference type="Proteomes" id="UP000291191"/>
    </source>
</evidence>
<evidence type="ECO:0000259" key="3">
    <source>
        <dbReference type="PROSITE" id="PS50994"/>
    </source>
</evidence>
<evidence type="ECO:0000256" key="1">
    <source>
        <dbReference type="ARBA" id="ARBA00009277"/>
    </source>
</evidence>
<keyword evidence="5" id="KW-1185">Reference proteome</keyword>
<reference evidence="4 5" key="1">
    <citation type="journal article" date="2019" name="Science, e1252229">
        <title>Invertible promoters mediate bacterial phase variation, antibiotic resistance, and host adaptation in the gut.</title>
        <authorList>
            <person name="Jiang X."/>
            <person name="Hall A.B."/>
            <person name="Arthur T.D."/>
            <person name="Plichta D.R."/>
            <person name="Covington C.T."/>
            <person name="Poyet M."/>
            <person name="Crothers J."/>
            <person name="Moses P.L."/>
            <person name="Tolonen A.C."/>
            <person name="Vlamakis H."/>
            <person name="Alm E.J."/>
            <person name="Xavier R.J."/>
        </authorList>
    </citation>
    <scope>NUCLEOTIDE SEQUENCE [LARGE SCALE GENOMIC DNA]</scope>
    <source>
        <strain evidence="5">bf_0095</strain>
    </source>
</reference>
<keyword evidence="2" id="KW-0812">Transmembrane</keyword>
<dbReference type="Gene3D" id="3.30.420.10">
    <property type="entry name" value="Ribonuclease H-like superfamily/Ribonuclease H"/>
    <property type="match status" value="1"/>
</dbReference>
<dbReference type="InterPro" id="IPR001584">
    <property type="entry name" value="Integrase_cat-core"/>
</dbReference>
<dbReference type="OrthoDB" id="3193769at2"/>
<dbReference type="PANTHER" id="PTHR35004:SF8">
    <property type="entry name" value="TRANSPOSASE RV3428C-RELATED"/>
    <property type="match status" value="1"/>
</dbReference>
<dbReference type="GO" id="GO:0015074">
    <property type="term" value="P:DNA integration"/>
    <property type="evidence" value="ECO:0007669"/>
    <property type="project" value="InterPro"/>
</dbReference>
<sequence length="519" mass="59990">MANTPISMTKLKRMLQLLASGNSQRDVCGLLHMGRNVLSTYVKRALATGKDYKTLSELSDAALSALLKTPRSSSDEDERKARELQDYLPVACEELQRSRHLSVLQLHQEYMQAHPDGYGYTQFKKYVRSYQKSHNYSYHNVYIPGEEMQIDFAGDHLYLTRPKTKEHIAVVVLCCVLPFSGLSYVIALPTASLEHFFWGLSRCYDYLGGVPVTNRSDNMKQWVKRTDRYEPTFNEAALEWSTYYNTELLATRVAHPRDKGCVESLVNQSYHAIYGVIRNEEFHTLNELNNRIFGLMDEYNSKKRGNRESRREVFESMEMHCLQPLPPTPFRFTYRKQVRLGSNYHVIVGSEHHFYSVPYQYVGEEVNVVWDYETVSVYAREERVAIHRRSFVPNAYTTEETHMPEKHQAYKRLRERNAAFYLDKARLIGEATGIVVGRILDADRFPQCKYRSCEGVLSLERKYGRERVEAASGLIKECPSVSYLMLKSILIRKLDGQVVSESVSKSPKCTYVRGAEAFK</sequence>
<accession>A0A4Q5HAD7</accession>
<evidence type="ECO:0000256" key="2">
    <source>
        <dbReference type="SAM" id="Phobius"/>
    </source>
</evidence>
<keyword evidence="2" id="KW-1133">Transmembrane helix</keyword>
<evidence type="ECO:0000313" key="4">
    <source>
        <dbReference type="EMBL" id="RYT78674.1"/>
    </source>
</evidence>
<dbReference type="SUPFAM" id="SSF53098">
    <property type="entry name" value="Ribonuclease H-like"/>
    <property type="match status" value="1"/>
</dbReference>
<keyword evidence="2" id="KW-0472">Membrane</keyword>
<name>A0A4Q5HAD7_9BACE</name>
<comment type="caution">
    <text evidence="4">The sequence shown here is derived from an EMBL/GenBank/DDBJ whole genome shotgun (WGS) entry which is preliminary data.</text>
</comment>
<proteinExistence type="inferred from homology"/>
<organism evidence="4 5">
    <name type="scientific">Bacteroides intestinalis</name>
    <dbReference type="NCBI Taxonomy" id="329854"/>
    <lineage>
        <taxon>Bacteria</taxon>
        <taxon>Pseudomonadati</taxon>
        <taxon>Bacteroidota</taxon>
        <taxon>Bacteroidia</taxon>
        <taxon>Bacteroidales</taxon>
        <taxon>Bacteroidaceae</taxon>
        <taxon>Bacteroides</taxon>
    </lineage>
</organism>
<dbReference type="NCBIfam" id="NF033546">
    <property type="entry name" value="transpos_IS21"/>
    <property type="match status" value="1"/>
</dbReference>
<feature type="domain" description="Integrase catalytic" evidence="3">
    <location>
        <begin position="140"/>
        <end position="335"/>
    </location>
</feature>
<dbReference type="AlphaFoldDB" id="A0A4Q5HAD7"/>
<gene>
    <name evidence="4" type="ORF">EAJ06_17195</name>
</gene>
<dbReference type="PANTHER" id="PTHR35004">
    <property type="entry name" value="TRANSPOSASE RV3428C-RELATED"/>
    <property type="match status" value="1"/>
</dbReference>
<dbReference type="InterPro" id="IPR012337">
    <property type="entry name" value="RNaseH-like_sf"/>
</dbReference>
<dbReference type="InterPro" id="IPR036397">
    <property type="entry name" value="RNaseH_sf"/>
</dbReference>
<dbReference type="Pfam" id="PF22483">
    <property type="entry name" value="Mu-transpos_C_2"/>
    <property type="match status" value="1"/>
</dbReference>
<dbReference type="EMBL" id="RCXO01000024">
    <property type="protein sequence ID" value="RYT78674.1"/>
    <property type="molecule type" value="Genomic_DNA"/>
</dbReference>
<dbReference type="GO" id="GO:0003676">
    <property type="term" value="F:nucleic acid binding"/>
    <property type="evidence" value="ECO:0007669"/>
    <property type="project" value="InterPro"/>
</dbReference>
<dbReference type="PROSITE" id="PS50994">
    <property type="entry name" value="INTEGRASE"/>
    <property type="match status" value="1"/>
</dbReference>
<protein>
    <submittedName>
        <fullName evidence="4">IS21 family transposase</fullName>
    </submittedName>
</protein>
<dbReference type="Proteomes" id="UP000291191">
    <property type="component" value="Unassembled WGS sequence"/>
</dbReference>
<feature type="transmembrane region" description="Helical" evidence="2">
    <location>
        <begin position="168"/>
        <end position="187"/>
    </location>
</feature>
<dbReference type="InterPro" id="IPR054353">
    <property type="entry name" value="IstA-like_C"/>
</dbReference>
<comment type="similarity">
    <text evidence="1">Belongs to the transposase IS21/IS408/IS1162 family.</text>
</comment>